<protein>
    <submittedName>
        <fullName evidence="1">Uncharacterized protein</fullName>
    </submittedName>
</protein>
<keyword evidence="2" id="KW-1185">Reference proteome</keyword>
<organism evidence="1 2">
    <name type="scientific">Clostridium grantii DSM 8605</name>
    <dbReference type="NCBI Taxonomy" id="1121316"/>
    <lineage>
        <taxon>Bacteria</taxon>
        <taxon>Bacillati</taxon>
        <taxon>Bacillota</taxon>
        <taxon>Clostridia</taxon>
        <taxon>Eubacteriales</taxon>
        <taxon>Clostridiaceae</taxon>
        <taxon>Clostridium</taxon>
    </lineage>
</organism>
<dbReference type="EMBL" id="FQXM01000082">
    <property type="protein sequence ID" value="SHI09068.1"/>
    <property type="molecule type" value="Genomic_DNA"/>
</dbReference>
<reference evidence="1 2" key="1">
    <citation type="submission" date="2016-11" db="EMBL/GenBank/DDBJ databases">
        <authorList>
            <person name="Jaros S."/>
            <person name="Januszkiewicz K."/>
            <person name="Wedrychowicz H."/>
        </authorList>
    </citation>
    <scope>NUCLEOTIDE SEQUENCE [LARGE SCALE GENOMIC DNA]</scope>
    <source>
        <strain evidence="1 2">DSM 8605</strain>
    </source>
</reference>
<gene>
    <name evidence="1" type="ORF">SAMN02745207_04312</name>
</gene>
<evidence type="ECO:0000313" key="2">
    <source>
        <dbReference type="Proteomes" id="UP000184447"/>
    </source>
</evidence>
<accession>A0A1M5YB50</accession>
<evidence type="ECO:0000313" key="1">
    <source>
        <dbReference type="EMBL" id="SHI09068.1"/>
    </source>
</evidence>
<dbReference type="Proteomes" id="UP000184447">
    <property type="component" value="Unassembled WGS sequence"/>
</dbReference>
<dbReference type="AlphaFoldDB" id="A0A1M5YB50"/>
<sequence>MEMTLNYSGAFCELFENDLEEVNGGKYDKSSLDKLYDLSMGVADVFGATFGSTRVFLQVIVLPVTYPSTDRHKVY</sequence>
<proteinExistence type="predicted"/>
<name>A0A1M5YB50_9CLOT</name>